<name>A0A2H1EGN8_9ARCH</name>
<keyword evidence="2" id="KW-0808">Transferase</keyword>
<evidence type="ECO:0000313" key="3">
    <source>
        <dbReference type="Proteomes" id="UP000232412"/>
    </source>
</evidence>
<dbReference type="InterPro" id="IPR017926">
    <property type="entry name" value="GATASE"/>
</dbReference>
<evidence type="ECO:0000313" key="2">
    <source>
        <dbReference type="EMBL" id="SHO45244.1"/>
    </source>
</evidence>
<organism evidence="2 3">
    <name type="scientific">Nitrosotalea sinensis</name>
    <dbReference type="NCBI Taxonomy" id="1499975"/>
    <lineage>
        <taxon>Archaea</taxon>
        <taxon>Nitrososphaerota</taxon>
        <taxon>Nitrososphaeria</taxon>
        <taxon>Nitrosotaleales</taxon>
        <taxon>Nitrosotaleaceae</taxon>
        <taxon>Nitrosotalea</taxon>
    </lineage>
</organism>
<dbReference type="InterPro" id="IPR044992">
    <property type="entry name" value="ChyE-like"/>
</dbReference>
<dbReference type="SUPFAM" id="SSF52317">
    <property type="entry name" value="Class I glutamine amidotransferase-like"/>
    <property type="match status" value="1"/>
</dbReference>
<reference evidence="3" key="1">
    <citation type="submission" date="2016-12" db="EMBL/GenBank/DDBJ databases">
        <authorList>
            <person name="Herbold C."/>
        </authorList>
    </citation>
    <scope>NUCLEOTIDE SEQUENCE [LARGE SCALE GENOMIC DNA]</scope>
</reference>
<dbReference type="GO" id="GO:0016740">
    <property type="term" value="F:transferase activity"/>
    <property type="evidence" value="ECO:0007669"/>
    <property type="project" value="UniProtKB-KW"/>
</dbReference>
<dbReference type="PANTHER" id="PTHR42695">
    <property type="entry name" value="GLUTAMINE AMIDOTRANSFERASE YLR126C-RELATED"/>
    <property type="match status" value="1"/>
</dbReference>
<evidence type="ECO:0000259" key="1">
    <source>
        <dbReference type="Pfam" id="PF00117"/>
    </source>
</evidence>
<dbReference type="EMBL" id="FRFC01000003">
    <property type="protein sequence ID" value="SHO45244.1"/>
    <property type="molecule type" value="Genomic_DNA"/>
</dbReference>
<keyword evidence="3" id="KW-1185">Reference proteome</keyword>
<dbReference type="GO" id="GO:0005829">
    <property type="term" value="C:cytosol"/>
    <property type="evidence" value="ECO:0007669"/>
    <property type="project" value="TreeGrafter"/>
</dbReference>
<dbReference type="AlphaFoldDB" id="A0A2H1EGN8"/>
<sequence length="229" mass="25659">MTDFLVIQNTRIEGIGRLGDLIRSDGFGITAVLAKNEKIPQTNPDAIIILGAPESANDDLPYLRQEMEIIRESVKKEIPVLGICLGSQLIAKAFGAQVYKGDRKEIGFYDDIEFDNLSRSKIFSGIKSPSLVFHWHGDTFDLPDGAIRLAHSKQYQNQALKIGSAIGVQFHLEVDESAIKLWLEKSKAELATLPYIHPDIIEKQIPQKIGTVKENLSKFYQNFKSEFSL</sequence>
<dbReference type="FunFam" id="3.40.50.880:FF:000033">
    <property type="entry name" value="Glutamine amidotransferase class-I"/>
    <property type="match status" value="1"/>
</dbReference>
<dbReference type="PANTHER" id="PTHR42695:SF5">
    <property type="entry name" value="GLUTAMINE AMIDOTRANSFERASE YLR126C-RELATED"/>
    <property type="match status" value="1"/>
</dbReference>
<dbReference type="PROSITE" id="PS51273">
    <property type="entry name" value="GATASE_TYPE_1"/>
    <property type="match status" value="1"/>
</dbReference>
<dbReference type="CDD" id="cd01741">
    <property type="entry name" value="GATase1_1"/>
    <property type="match status" value="1"/>
</dbReference>
<dbReference type="Gene3D" id="3.40.50.880">
    <property type="match status" value="1"/>
</dbReference>
<dbReference type="OrthoDB" id="7388at2157"/>
<gene>
    <name evidence="2" type="ORF">NSIN_20602</name>
</gene>
<feature type="domain" description="Glutamine amidotransferase" evidence="1">
    <location>
        <begin position="36"/>
        <end position="177"/>
    </location>
</feature>
<dbReference type="InterPro" id="IPR029062">
    <property type="entry name" value="Class_I_gatase-like"/>
</dbReference>
<dbReference type="Proteomes" id="UP000232412">
    <property type="component" value="Unassembled WGS sequence"/>
</dbReference>
<accession>A0A2H1EGN8</accession>
<dbReference type="RefSeq" id="WP_101009584.1">
    <property type="nucleotide sequence ID" value="NZ_FRFC01000003.1"/>
</dbReference>
<protein>
    <submittedName>
        <fullName evidence="2">Glutamine amidotransferase class-I</fullName>
    </submittedName>
</protein>
<dbReference type="Pfam" id="PF00117">
    <property type="entry name" value="GATase"/>
    <property type="match status" value="1"/>
</dbReference>
<keyword evidence="2" id="KW-0315">Glutamine amidotransferase</keyword>
<proteinExistence type="predicted"/>